<protein>
    <recommendedName>
        <fullName evidence="5">Thrombospondin type 3 repeat-containing protein</fullName>
    </recommendedName>
</protein>
<evidence type="ECO:0000256" key="2">
    <source>
        <dbReference type="SAM" id="SignalP"/>
    </source>
</evidence>
<comment type="caution">
    <text evidence="3">The sequence shown here is derived from an EMBL/GenBank/DDBJ whole genome shotgun (WGS) entry which is preliminary data.</text>
</comment>
<gene>
    <name evidence="3" type="ORF">BCF58_2422</name>
</gene>
<name>A0A495SFE7_9FLAO</name>
<reference evidence="3 4" key="1">
    <citation type="submission" date="2018-10" db="EMBL/GenBank/DDBJ databases">
        <title>Genomic Encyclopedia of Archaeal and Bacterial Type Strains, Phase II (KMG-II): from individual species to whole genera.</title>
        <authorList>
            <person name="Goeker M."/>
        </authorList>
    </citation>
    <scope>NUCLEOTIDE SEQUENCE [LARGE SCALE GENOMIC DNA]</scope>
    <source>
        <strain evidence="3 4">DSM 14219</strain>
    </source>
</reference>
<dbReference type="AlphaFoldDB" id="A0A495SFE7"/>
<evidence type="ECO:0000313" key="3">
    <source>
        <dbReference type="EMBL" id="RKS98281.1"/>
    </source>
</evidence>
<keyword evidence="4" id="KW-1185">Reference proteome</keyword>
<evidence type="ECO:0000256" key="1">
    <source>
        <dbReference type="SAM" id="MobiDB-lite"/>
    </source>
</evidence>
<feature type="signal peptide" evidence="2">
    <location>
        <begin position="1"/>
        <end position="26"/>
    </location>
</feature>
<proteinExistence type="predicted"/>
<keyword evidence="2" id="KW-0732">Signal</keyword>
<feature type="region of interest" description="Disordered" evidence="1">
    <location>
        <begin position="29"/>
        <end position="48"/>
    </location>
</feature>
<feature type="chain" id="PRO_5019786380" description="Thrombospondin type 3 repeat-containing protein" evidence="2">
    <location>
        <begin position="27"/>
        <end position="1112"/>
    </location>
</feature>
<organism evidence="3 4">
    <name type="scientific">Chryseobacterium defluvii</name>
    <dbReference type="NCBI Taxonomy" id="160396"/>
    <lineage>
        <taxon>Bacteria</taxon>
        <taxon>Pseudomonadati</taxon>
        <taxon>Bacteroidota</taxon>
        <taxon>Flavobacteriia</taxon>
        <taxon>Flavobacteriales</taxon>
        <taxon>Weeksellaceae</taxon>
        <taxon>Chryseobacterium group</taxon>
        <taxon>Chryseobacterium</taxon>
    </lineage>
</organism>
<evidence type="ECO:0000313" key="4">
    <source>
        <dbReference type="Proteomes" id="UP000272428"/>
    </source>
</evidence>
<evidence type="ECO:0008006" key="5">
    <source>
        <dbReference type="Google" id="ProtNLM"/>
    </source>
</evidence>
<dbReference type="Proteomes" id="UP000272428">
    <property type="component" value="Unassembled WGS sequence"/>
</dbReference>
<dbReference type="OrthoDB" id="1208848at2"/>
<dbReference type="RefSeq" id="WP_121461987.1">
    <property type="nucleotide sequence ID" value="NZ_RBXB01000002.1"/>
</dbReference>
<dbReference type="EMBL" id="RBXB01000002">
    <property type="protein sequence ID" value="RKS98281.1"/>
    <property type="molecule type" value="Genomic_DNA"/>
</dbReference>
<accession>A0A495SFE7</accession>
<sequence>MKNLSFLIKFFAICLFLSIGTHIVKAQDSDSDGITDVSDLDDDNDGIPDAEESPDCFYTVYEANRIASVISTLNGGVGDPAAGSTIPLLYNDNPNDGTTVTAYNFAALQTITSGSAIFTVQYPTPVVLKSLTVTQAASGMAASGFAKLYGSNDGVAYTLLTTGAGISISGTNPTFTNTSATAYLYYQIRYIGTVSAGNATSVAAGTAAIHEIASLLSTTTVYVPSAHPKPGICSVDTDIDGIPNHLDTDSDGDTCPDAYEGGATSNKTISILPAPYGTNGLANAVETSADSGQVSYVSTYAKYASNSNQNLCSDTDNDGVPNPIDIDDDNDGVLDTTEGDFCGRINRNIRVGYLASGAGDDGLASNMLLNLNNFGPYGTYNKTTGITLVPFATEASITEASLLANNIDVFFVGSSANPPPYVSTDKVSTALNTILINWAKNNNKSIFALQNNAIDYGYTITNNNVNPNTPAGTIGTNTYTNGYWPTPALNQSGSVQMTIQSSTRQFDILMTDANLRPVVITDREYNLLIFPDATIYNAESGMITPTTNDQKAIADTWTYFFDRFVAPQCSTLDTDGDGTPNHLDLNSDGDTCSDALEAGATASLTPNFAFTSLAGTATDTNSDGLADIVDTNTNGIPNYLSTYDPQALDATIRKCLDSDGDILPDAADLDDDNDGILDTNEGNTCSGLTRNLRIGYLNTALGRTGLMINMLSNTANFGPTGTYDKIPGITFVPYATEAAITEAQLLADNIDIFYVGSSVDDAQTSADKLSTAVNTRILSWSDNNNKGVIVLQNNATDYGYQITNNNLNTDVPYGLIGDAVFTNGYWPESTFDQSGIVQMTIASLTRTYETAMIDANGKAVFARDLGRKIVFLPDATVFNTYQTTSAITNAELRIAADVWAYGFDVFLDGQETCTTQDTDADSIPNQLDLDSDNDGCIDALEGAANIVTSQLVTAASSLSVGTGSTASNQNLCAGSSCVDVNGIPTIVGSAGQGIGDSQNASISSGCFCYKPAATVGTTLDTKQGITALGRAGANMGNWPMVRKGAWTALEAKTKGFVVNRIPTTAQVNAIANPVEGMMVYDEEADCLKIYTTTDNGATFGWQCFTTQTCPDY</sequence>